<protein>
    <recommendedName>
        <fullName evidence="3">CCHC-type domain-containing protein</fullName>
    </recommendedName>
</protein>
<comment type="caution">
    <text evidence="1">The sequence shown here is derived from an EMBL/GenBank/DDBJ whole genome shotgun (WGS) entry which is preliminary data.</text>
</comment>
<proteinExistence type="predicted"/>
<dbReference type="Proteomes" id="UP001289374">
    <property type="component" value="Unassembled WGS sequence"/>
</dbReference>
<evidence type="ECO:0000313" key="1">
    <source>
        <dbReference type="EMBL" id="KAK4384427.1"/>
    </source>
</evidence>
<dbReference type="PANTHER" id="PTHR31286:SF165">
    <property type="entry name" value="DUF4283 DOMAIN-CONTAINING PROTEIN"/>
    <property type="match status" value="1"/>
</dbReference>
<organism evidence="1 2">
    <name type="scientific">Sesamum angolense</name>
    <dbReference type="NCBI Taxonomy" id="2727404"/>
    <lineage>
        <taxon>Eukaryota</taxon>
        <taxon>Viridiplantae</taxon>
        <taxon>Streptophyta</taxon>
        <taxon>Embryophyta</taxon>
        <taxon>Tracheophyta</taxon>
        <taxon>Spermatophyta</taxon>
        <taxon>Magnoliopsida</taxon>
        <taxon>eudicotyledons</taxon>
        <taxon>Gunneridae</taxon>
        <taxon>Pentapetalae</taxon>
        <taxon>asterids</taxon>
        <taxon>lamiids</taxon>
        <taxon>Lamiales</taxon>
        <taxon>Pedaliaceae</taxon>
        <taxon>Sesamum</taxon>
    </lineage>
</organism>
<gene>
    <name evidence="1" type="ORF">Sango_3062000</name>
</gene>
<dbReference type="PANTHER" id="PTHR31286">
    <property type="entry name" value="GLYCINE-RICH CELL WALL STRUCTURAL PROTEIN 1.8-LIKE"/>
    <property type="match status" value="1"/>
</dbReference>
<dbReference type="InterPro" id="IPR040256">
    <property type="entry name" value="At4g02000-like"/>
</dbReference>
<reference evidence="1" key="2">
    <citation type="journal article" date="2024" name="Plant">
        <title>Genomic evolution and insights into agronomic trait innovations of Sesamum species.</title>
        <authorList>
            <person name="Miao H."/>
            <person name="Wang L."/>
            <person name="Qu L."/>
            <person name="Liu H."/>
            <person name="Sun Y."/>
            <person name="Le M."/>
            <person name="Wang Q."/>
            <person name="Wei S."/>
            <person name="Zheng Y."/>
            <person name="Lin W."/>
            <person name="Duan Y."/>
            <person name="Cao H."/>
            <person name="Xiong S."/>
            <person name="Wang X."/>
            <person name="Wei L."/>
            <person name="Li C."/>
            <person name="Ma Q."/>
            <person name="Ju M."/>
            <person name="Zhao R."/>
            <person name="Li G."/>
            <person name="Mu C."/>
            <person name="Tian Q."/>
            <person name="Mei H."/>
            <person name="Zhang T."/>
            <person name="Gao T."/>
            <person name="Zhang H."/>
        </authorList>
    </citation>
    <scope>NUCLEOTIDE SEQUENCE</scope>
    <source>
        <strain evidence="1">K16</strain>
    </source>
</reference>
<reference evidence="1" key="1">
    <citation type="submission" date="2020-06" db="EMBL/GenBank/DDBJ databases">
        <authorList>
            <person name="Li T."/>
            <person name="Hu X."/>
            <person name="Zhang T."/>
            <person name="Song X."/>
            <person name="Zhang H."/>
            <person name="Dai N."/>
            <person name="Sheng W."/>
            <person name="Hou X."/>
            <person name="Wei L."/>
        </authorList>
    </citation>
    <scope>NUCLEOTIDE SEQUENCE</scope>
    <source>
        <strain evidence="1">K16</strain>
        <tissue evidence="1">Leaf</tissue>
    </source>
</reference>
<dbReference type="AlphaFoldDB" id="A0AAE1VZH2"/>
<dbReference type="EMBL" id="JACGWL010000134">
    <property type="protein sequence ID" value="KAK4384427.1"/>
    <property type="molecule type" value="Genomic_DNA"/>
</dbReference>
<keyword evidence="2" id="KW-1185">Reference proteome</keyword>
<sequence length="143" mass="16173">MEYWTEEGLSIVASGVGTPLYADKISRNCSCLDFACICVMLDYNSTLPKHLVVISPHLQDGKEVPTRVDIEYEWLPQRCKQCCSLGHIATACPDVKKKEPNPPISVFVRKQQVNHDKAEMEADKKSTMTKLRWMGQSQPLEMS</sequence>
<evidence type="ECO:0008006" key="3">
    <source>
        <dbReference type="Google" id="ProtNLM"/>
    </source>
</evidence>
<name>A0AAE1VZH2_9LAMI</name>
<evidence type="ECO:0000313" key="2">
    <source>
        <dbReference type="Proteomes" id="UP001289374"/>
    </source>
</evidence>
<accession>A0AAE1VZH2</accession>